<evidence type="ECO:0000313" key="2">
    <source>
        <dbReference type="Proteomes" id="UP000006455"/>
    </source>
</evidence>
<comment type="caution">
    <text evidence="1">The sequence shown here is derived from an EMBL/GenBank/DDBJ whole genome shotgun (WGS) entry which is preliminary data.</text>
</comment>
<name>J4SFN8_9MYCO</name>
<reference evidence="1 2" key="1">
    <citation type="journal article" date="2011" name="J. Bacteriol.">
        <title>Genome sequence of the Mycobacterium colombiense type strain, CECT 3035.</title>
        <authorList>
            <person name="Gonzalez-Perez M."/>
            <person name="Murcia M.I."/>
            <person name="Landsman D."/>
            <person name="Jordan I.K."/>
            <person name="Marino-Ramirez L."/>
        </authorList>
    </citation>
    <scope>NUCLEOTIDE SEQUENCE [LARGE SCALE GENOMIC DNA]</scope>
    <source>
        <strain evidence="1 2">CECT 3035</strain>
    </source>
</reference>
<dbReference type="AlphaFoldDB" id="J4SFN8"/>
<protein>
    <submittedName>
        <fullName evidence="1">Uncharacterized protein</fullName>
    </submittedName>
</protein>
<gene>
    <name evidence="1" type="ORF">MCOL_V214034</name>
</gene>
<dbReference type="EMBL" id="AFVW02000004">
    <property type="protein sequence ID" value="EJO88055.1"/>
    <property type="molecule type" value="Genomic_DNA"/>
</dbReference>
<evidence type="ECO:0000313" key="1">
    <source>
        <dbReference type="EMBL" id="EJO88055.1"/>
    </source>
</evidence>
<organism evidence="1 2">
    <name type="scientific">Mycobacterium colombiense CECT 3035</name>
    <dbReference type="NCBI Taxonomy" id="1041522"/>
    <lineage>
        <taxon>Bacteria</taxon>
        <taxon>Bacillati</taxon>
        <taxon>Actinomycetota</taxon>
        <taxon>Actinomycetes</taxon>
        <taxon>Mycobacteriales</taxon>
        <taxon>Mycobacteriaceae</taxon>
        <taxon>Mycobacterium</taxon>
        <taxon>Mycobacterium avium complex (MAC)</taxon>
    </lineage>
</organism>
<accession>J4SFN8</accession>
<dbReference type="Proteomes" id="UP000006455">
    <property type="component" value="Unassembled WGS sequence"/>
</dbReference>
<sequence>MDGHEMMERDAEIARLREQCVSFRGIAERLGCSLGSVQKAVGRINRRSASAPSAPVVSVSSPADPILRLLSPDDLCRLGMTAQEVERGLDSLTRYRFLGLPEGSLAGDRARALFDHGRNAEEFTVWMEGGTTGRAVSTAASRP</sequence>
<proteinExistence type="predicted"/>